<name>A0A8D9FQ20_9VIRU</name>
<evidence type="ECO:0000256" key="1">
    <source>
        <dbReference type="SAM" id="MobiDB-lite"/>
    </source>
</evidence>
<protein>
    <submittedName>
        <fullName evidence="2">Uncharacterized protein</fullName>
    </submittedName>
</protein>
<gene>
    <name evidence="2" type="ORF">SLAVMIC_00223</name>
</gene>
<accession>A0A8D9FQ20</accession>
<proteinExistence type="predicted"/>
<sequence length="70" mass="8418">MYKHYNLQDATIDNWPFWMFEEVVKIINDIVEEENKEQKKQQEDQSSSMGNFNPSSYMKSMSGMSNKFKR</sequence>
<dbReference type="EMBL" id="OU342829">
    <property type="protein sequence ID" value="CAG7580050.1"/>
    <property type="molecule type" value="Genomic_DNA"/>
</dbReference>
<organism evidence="2">
    <name type="scientific">uncultured marine phage</name>
    <dbReference type="NCBI Taxonomy" id="707152"/>
    <lineage>
        <taxon>Viruses</taxon>
        <taxon>environmental samples</taxon>
    </lineage>
</organism>
<reference evidence="2" key="1">
    <citation type="submission" date="2021-06" db="EMBL/GenBank/DDBJ databases">
        <authorList>
            <person name="Gannon L."/>
            <person name="Redgwell R T."/>
            <person name="Michniewski S."/>
            <person name="Harrison D C."/>
            <person name="Millard A."/>
        </authorList>
    </citation>
    <scope>NUCLEOTIDE SEQUENCE</scope>
</reference>
<feature type="region of interest" description="Disordered" evidence="1">
    <location>
        <begin position="34"/>
        <end position="70"/>
    </location>
</feature>
<feature type="compositionally biased region" description="Polar residues" evidence="1">
    <location>
        <begin position="44"/>
        <end position="70"/>
    </location>
</feature>
<evidence type="ECO:0000313" key="2">
    <source>
        <dbReference type="EMBL" id="CAG7580050.1"/>
    </source>
</evidence>